<reference evidence="3 4" key="1">
    <citation type="submission" date="2020-08" db="EMBL/GenBank/DDBJ databases">
        <title>The Agave Microbiome: Exploring the role of microbial communities in plant adaptations to desert environments.</title>
        <authorList>
            <person name="Partida-Martinez L.P."/>
        </authorList>
    </citation>
    <scope>NUCLEOTIDE SEQUENCE [LARGE SCALE GENOMIC DNA]</scope>
    <source>
        <strain evidence="3 4">AT3.2</strain>
    </source>
</reference>
<dbReference type="InterPro" id="IPR028098">
    <property type="entry name" value="Glyco_trans_4-like_N"/>
</dbReference>
<dbReference type="GO" id="GO:0016757">
    <property type="term" value="F:glycosyltransferase activity"/>
    <property type="evidence" value="ECO:0007669"/>
    <property type="project" value="InterPro"/>
</dbReference>
<accession>A0A7X0CF61</accession>
<dbReference type="Pfam" id="PF00534">
    <property type="entry name" value="Glycos_transf_1"/>
    <property type="match status" value="1"/>
</dbReference>
<dbReference type="Proteomes" id="UP000540787">
    <property type="component" value="Unassembled WGS sequence"/>
</dbReference>
<dbReference type="PANTHER" id="PTHR45947">
    <property type="entry name" value="SULFOQUINOVOSYL TRANSFERASE SQD2"/>
    <property type="match status" value="1"/>
</dbReference>
<gene>
    <name evidence="3" type="ORF">HD842_003049</name>
</gene>
<dbReference type="Gene3D" id="3.40.50.2000">
    <property type="entry name" value="Glycogen Phosphorylase B"/>
    <property type="match status" value="2"/>
</dbReference>
<dbReference type="EMBL" id="JACHBX010000003">
    <property type="protein sequence ID" value="MBB6134891.1"/>
    <property type="molecule type" value="Genomic_DNA"/>
</dbReference>
<evidence type="ECO:0000259" key="1">
    <source>
        <dbReference type="Pfam" id="PF00534"/>
    </source>
</evidence>
<dbReference type="InterPro" id="IPR001296">
    <property type="entry name" value="Glyco_trans_1"/>
</dbReference>
<proteinExistence type="predicted"/>
<dbReference type="CDD" id="cd03798">
    <property type="entry name" value="GT4_WlbH-like"/>
    <property type="match status" value="1"/>
</dbReference>
<keyword evidence="3" id="KW-0808">Transferase</keyword>
<dbReference type="Pfam" id="PF13439">
    <property type="entry name" value="Glyco_transf_4"/>
    <property type="match status" value="1"/>
</dbReference>
<sequence length="408" mass="44492">MKILTFSTLFPNAAKPHHGIFTETTLRHQLETGEIEARVVAPIPWFPFSGDMFGGYSVLARAPKIETRIGVEVHHPRFAVLPKIGMHLAPMSLACAAKGVIGRLLDEGYDFDVIDAHYFYPDGVAAALLGKYFNKPVVISALGTDINLILQYPIPRRMILWAAAQAAEVITVCEALRAEMIRFGADGRRITTLRNGVDLQLFKPVSRDEARRDLGMEGFTLLSVGYLDPRKGHDLIIQALPQLAGVRLMIAGSGPERGRLEALARALGVAERVTFLGPLTQDVLRQYYGAANALVLASSREGWANVLLEAMACGTPVVASNVWGTPEVVRSPAAGVLMDTLTAQGVADGVRRLRANYPDHAATRAYAENFGWGETTRGQIRLFHNAAMRPLPQTRPAACKAEAIRDLH</sequence>
<protein>
    <submittedName>
        <fullName evidence="3">Glycosyltransferase involved in cell wall biosynthesis</fullName>
    </submittedName>
</protein>
<comment type="caution">
    <text evidence="3">The sequence shown here is derived from an EMBL/GenBank/DDBJ whole genome shotgun (WGS) entry which is preliminary data.</text>
</comment>
<evidence type="ECO:0000313" key="4">
    <source>
        <dbReference type="Proteomes" id="UP000540787"/>
    </source>
</evidence>
<dbReference type="PANTHER" id="PTHR45947:SF3">
    <property type="entry name" value="SULFOQUINOVOSYL TRANSFERASE SQD2"/>
    <property type="match status" value="1"/>
</dbReference>
<keyword evidence="4" id="KW-1185">Reference proteome</keyword>
<evidence type="ECO:0000259" key="2">
    <source>
        <dbReference type="Pfam" id="PF13439"/>
    </source>
</evidence>
<dbReference type="SUPFAM" id="SSF53756">
    <property type="entry name" value="UDP-Glycosyltransferase/glycogen phosphorylase"/>
    <property type="match status" value="1"/>
</dbReference>
<feature type="domain" description="Glycosyltransferase subfamily 4-like N-terminal" evidence="2">
    <location>
        <begin position="71"/>
        <end position="200"/>
    </location>
</feature>
<evidence type="ECO:0000313" key="3">
    <source>
        <dbReference type="EMBL" id="MBB6134891.1"/>
    </source>
</evidence>
<feature type="domain" description="Glycosyl transferase family 1" evidence="1">
    <location>
        <begin position="216"/>
        <end position="369"/>
    </location>
</feature>
<dbReference type="InterPro" id="IPR050194">
    <property type="entry name" value="Glycosyltransferase_grp1"/>
</dbReference>
<organism evidence="3 4">
    <name type="scientific">Massilia aurea</name>
    <dbReference type="NCBI Taxonomy" id="373040"/>
    <lineage>
        <taxon>Bacteria</taxon>
        <taxon>Pseudomonadati</taxon>
        <taxon>Pseudomonadota</taxon>
        <taxon>Betaproteobacteria</taxon>
        <taxon>Burkholderiales</taxon>
        <taxon>Oxalobacteraceae</taxon>
        <taxon>Telluria group</taxon>
        <taxon>Massilia</taxon>
    </lineage>
</organism>
<name>A0A7X0CF61_9BURK</name>
<dbReference type="RefSeq" id="WP_183555551.1">
    <property type="nucleotide sequence ID" value="NZ_JACHBX010000003.1"/>
</dbReference>
<dbReference type="AlphaFoldDB" id="A0A7X0CF61"/>